<dbReference type="InterPro" id="IPR028045">
    <property type="entry name" value="HROB"/>
</dbReference>
<dbReference type="InterPro" id="IPR058570">
    <property type="entry name" value="HROB_OB"/>
</dbReference>
<feature type="domain" description="Homologous recombination OB-fold protein OB-fold" evidence="2">
    <location>
        <begin position="58"/>
        <end position="134"/>
    </location>
</feature>
<feature type="compositionally biased region" description="Polar residues" evidence="1">
    <location>
        <begin position="194"/>
        <end position="218"/>
    </location>
</feature>
<keyword evidence="4" id="KW-1185">Reference proteome</keyword>
<evidence type="ECO:0000256" key="1">
    <source>
        <dbReference type="SAM" id="MobiDB-lite"/>
    </source>
</evidence>
<sequence>MDIESILCPLCEKNVESSSHIFFTCPIPREIFRKVLLWWEIDVVMVSSYDEWFSELEVVAVIKSATPNALGDMTDPKGTVSGTIHHKVLTEAEFGKGICAGSALILHNVSVFSPKPSAHYLNITKRNLVKVFYKDGGSSQKQTLIVDTAPGSGRGTQMSGSAFSLERGAEGFSDAIRRNTDNNQNMHIDDEQENLNPVSSIGQQCSKTSNEETNQNTLTDEEMLTIADAIENHENVTRPTDGIKNGQPTVSASLPLWTDEQLDELLDADFDDLP</sequence>
<feature type="region of interest" description="Disordered" evidence="1">
    <location>
        <begin position="191"/>
        <end position="218"/>
    </location>
</feature>
<dbReference type="PANTHER" id="PTHR14523:SF1">
    <property type="entry name" value="HOMOLOGOUS RECOMBINATION OB-FOLD PROTEIN"/>
    <property type="match status" value="1"/>
</dbReference>
<reference evidence="3" key="1">
    <citation type="journal article" date="2022" name="Int. J. Mol. Sci.">
        <title>Draft Genome of Tanacetum Coccineum: Genomic Comparison of Closely Related Tanacetum-Family Plants.</title>
        <authorList>
            <person name="Yamashiro T."/>
            <person name="Shiraishi A."/>
            <person name="Nakayama K."/>
            <person name="Satake H."/>
        </authorList>
    </citation>
    <scope>NUCLEOTIDE SEQUENCE</scope>
</reference>
<accession>A0ABQ5H0H1</accession>
<proteinExistence type="predicted"/>
<gene>
    <name evidence="3" type="ORF">Tco_1055487</name>
</gene>
<dbReference type="Proteomes" id="UP001151760">
    <property type="component" value="Unassembled WGS sequence"/>
</dbReference>
<dbReference type="Pfam" id="PF15072">
    <property type="entry name" value="HROB"/>
    <property type="match status" value="1"/>
</dbReference>
<organism evidence="3 4">
    <name type="scientific">Tanacetum coccineum</name>
    <dbReference type="NCBI Taxonomy" id="301880"/>
    <lineage>
        <taxon>Eukaryota</taxon>
        <taxon>Viridiplantae</taxon>
        <taxon>Streptophyta</taxon>
        <taxon>Embryophyta</taxon>
        <taxon>Tracheophyta</taxon>
        <taxon>Spermatophyta</taxon>
        <taxon>Magnoliopsida</taxon>
        <taxon>eudicotyledons</taxon>
        <taxon>Gunneridae</taxon>
        <taxon>Pentapetalae</taxon>
        <taxon>asterids</taxon>
        <taxon>campanulids</taxon>
        <taxon>Asterales</taxon>
        <taxon>Asteraceae</taxon>
        <taxon>Asteroideae</taxon>
        <taxon>Anthemideae</taxon>
        <taxon>Anthemidinae</taxon>
        <taxon>Tanacetum</taxon>
    </lineage>
</organism>
<evidence type="ECO:0000313" key="3">
    <source>
        <dbReference type="EMBL" id="GJT81145.1"/>
    </source>
</evidence>
<protein>
    <submittedName>
        <fullName evidence="3">Transposase, MuDR, MULE transposase domain protein</fullName>
    </submittedName>
</protein>
<evidence type="ECO:0000259" key="2">
    <source>
        <dbReference type="Pfam" id="PF15072"/>
    </source>
</evidence>
<dbReference type="EMBL" id="BQNB010019057">
    <property type="protein sequence ID" value="GJT81145.1"/>
    <property type="molecule type" value="Genomic_DNA"/>
</dbReference>
<evidence type="ECO:0000313" key="4">
    <source>
        <dbReference type="Proteomes" id="UP001151760"/>
    </source>
</evidence>
<reference evidence="3" key="2">
    <citation type="submission" date="2022-01" db="EMBL/GenBank/DDBJ databases">
        <authorList>
            <person name="Yamashiro T."/>
            <person name="Shiraishi A."/>
            <person name="Satake H."/>
            <person name="Nakayama K."/>
        </authorList>
    </citation>
    <scope>NUCLEOTIDE SEQUENCE</scope>
</reference>
<name>A0ABQ5H0H1_9ASTR</name>
<dbReference type="PANTHER" id="PTHR14523">
    <property type="entry name" value="UNCHARACTERIZED PROTEIN C17ORF53 HOMOLOG"/>
    <property type="match status" value="1"/>
</dbReference>
<comment type="caution">
    <text evidence="3">The sequence shown here is derived from an EMBL/GenBank/DDBJ whole genome shotgun (WGS) entry which is preliminary data.</text>
</comment>